<organism evidence="5 6">
    <name type="scientific">Hordeum vulgare subsp. vulgare</name>
    <name type="common">Domesticated barley</name>
    <dbReference type="NCBI Taxonomy" id="112509"/>
    <lineage>
        <taxon>Eukaryota</taxon>
        <taxon>Viridiplantae</taxon>
        <taxon>Streptophyta</taxon>
        <taxon>Embryophyta</taxon>
        <taxon>Tracheophyta</taxon>
        <taxon>Spermatophyta</taxon>
        <taxon>Magnoliopsida</taxon>
        <taxon>Liliopsida</taxon>
        <taxon>Poales</taxon>
        <taxon>Poaceae</taxon>
        <taxon>BOP clade</taxon>
        <taxon>Pooideae</taxon>
        <taxon>Triticodae</taxon>
        <taxon>Triticeae</taxon>
        <taxon>Hordeinae</taxon>
        <taxon>Hordeum</taxon>
    </lineage>
</organism>
<keyword evidence="2" id="KW-0378">Hydrolase</keyword>
<name>A0A8I7BFR7_HORVV</name>
<evidence type="ECO:0000256" key="4">
    <source>
        <dbReference type="SAM" id="MobiDB-lite"/>
    </source>
</evidence>
<keyword evidence="6" id="KW-1185">Reference proteome</keyword>
<dbReference type="PANTHER" id="PTHR45648:SF59">
    <property type="entry name" value="GDSL ESTERASE_LIPASE"/>
    <property type="match status" value="1"/>
</dbReference>
<dbReference type="Pfam" id="PF00657">
    <property type="entry name" value="Lipase_GDSL"/>
    <property type="match status" value="1"/>
</dbReference>
<sequence>MDGMRSSGRMDACTDGRRPSVHPSPGQTRSTHVSVDPPGRPFKYRPIGHRHPHTKTYLSHPCLLLATTATVRACSSGHGEEHCSALLRPRRRRVRLDGGGGGRREWGAAGERRVRVRRLAGGRGQQRLPAGAGAQGEPAVRHGPPRQAHRPLHQRLQPRRRHLTTSGFRDEPQAVPLHAAARQDLTRPLQDWRQLRFRWIRHPRHHAFMTLQGKGTLTMRTQVQYFKKAADNMICYPSKEEHLARSLFLLSGGGNDFSAFDPSTASPQAYVVKMVTTYIEHIQALYDMGARMVGILDVPPIGCTPGQRAGMPNGECNQQANSLAQAFNGLLKAKLAEAAAATMKELKYSVAANYNILNEMMDNSLVAGLRHVKTACCGSGKLNAEVMCSHPGTTACPAADHDDYMFWDMLHPTHATIQRGVVAFFYGNGPKYGEPVNFATLVTGKNESPAIKMVVADE</sequence>
<dbReference type="SMR" id="A0A8I7BFR7"/>
<dbReference type="EnsemblPlants" id="HORVU.MOREX.r3.7HG0748760.1">
    <property type="protein sequence ID" value="HORVU.MOREX.r3.7HG0748760.1"/>
    <property type="gene ID" value="HORVU.MOREX.r3.7HG0748760"/>
</dbReference>
<reference evidence="5" key="3">
    <citation type="submission" date="2022-01" db="UniProtKB">
        <authorList>
            <consortium name="EnsemblPlants"/>
        </authorList>
    </citation>
    <scope>IDENTIFICATION</scope>
    <source>
        <strain evidence="5">subsp. vulgare</strain>
    </source>
</reference>
<comment type="similarity">
    <text evidence="1">Belongs to the 'GDSL' lipolytic enzyme family.</text>
</comment>
<feature type="region of interest" description="Disordered" evidence="4">
    <location>
        <begin position="1"/>
        <end position="41"/>
    </location>
</feature>
<evidence type="ECO:0000256" key="3">
    <source>
        <dbReference type="ARBA" id="ARBA00022963"/>
    </source>
</evidence>
<dbReference type="GO" id="GO:0016788">
    <property type="term" value="F:hydrolase activity, acting on ester bonds"/>
    <property type="evidence" value="ECO:0007669"/>
    <property type="project" value="InterPro"/>
</dbReference>
<dbReference type="PANTHER" id="PTHR45648">
    <property type="entry name" value="GDSL LIPASE/ACYLHYDROLASE FAMILY PROTEIN (AFU_ORTHOLOGUE AFUA_4G14700)"/>
    <property type="match status" value="1"/>
</dbReference>
<reference evidence="6" key="1">
    <citation type="journal article" date="2012" name="Nature">
        <title>A physical, genetic and functional sequence assembly of the barley genome.</title>
        <authorList>
            <consortium name="The International Barley Genome Sequencing Consortium"/>
            <person name="Mayer K.F."/>
            <person name="Waugh R."/>
            <person name="Brown J.W."/>
            <person name="Schulman A."/>
            <person name="Langridge P."/>
            <person name="Platzer M."/>
            <person name="Fincher G.B."/>
            <person name="Muehlbauer G.J."/>
            <person name="Sato K."/>
            <person name="Close T.J."/>
            <person name="Wise R.P."/>
            <person name="Stein N."/>
        </authorList>
    </citation>
    <scope>NUCLEOTIDE SEQUENCE [LARGE SCALE GENOMIC DNA]</scope>
    <source>
        <strain evidence="6">cv. Morex</strain>
    </source>
</reference>
<keyword evidence="3" id="KW-0442">Lipid degradation</keyword>
<feature type="compositionally biased region" description="Basic residues" evidence="4">
    <location>
        <begin position="143"/>
        <end position="161"/>
    </location>
</feature>
<reference evidence="5" key="2">
    <citation type="submission" date="2020-10" db="EMBL/GenBank/DDBJ databases">
        <authorList>
            <person name="Scholz U."/>
            <person name="Mascher M."/>
            <person name="Fiebig A."/>
        </authorList>
    </citation>
    <scope>NUCLEOTIDE SEQUENCE [LARGE SCALE GENOMIC DNA]</scope>
    <source>
        <strain evidence="5">cv. Morex</strain>
    </source>
</reference>
<dbReference type="InterPro" id="IPR051058">
    <property type="entry name" value="GDSL_Est/Lipase"/>
</dbReference>
<proteinExistence type="inferred from homology"/>
<dbReference type="Gramene" id="HORVU.MOREX.r3.7HG0748760.1">
    <property type="protein sequence ID" value="HORVU.MOREX.r3.7HG0748760.1"/>
    <property type="gene ID" value="HORVU.MOREX.r3.7HG0748760"/>
</dbReference>
<accession>A0A8I7BFR7</accession>
<keyword evidence="3" id="KW-0443">Lipid metabolism</keyword>
<dbReference type="GO" id="GO:0016042">
    <property type="term" value="P:lipid catabolic process"/>
    <property type="evidence" value="ECO:0007669"/>
    <property type="project" value="UniProtKB-KW"/>
</dbReference>
<dbReference type="Proteomes" id="UP000011116">
    <property type="component" value="Chromosome 7H"/>
</dbReference>
<dbReference type="InterPro" id="IPR036514">
    <property type="entry name" value="SGNH_hydro_sf"/>
</dbReference>
<feature type="region of interest" description="Disordered" evidence="4">
    <location>
        <begin position="121"/>
        <end position="161"/>
    </location>
</feature>
<dbReference type="AlphaFoldDB" id="A0A8I7BFR7"/>
<evidence type="ECO:0000313" key="5">
    <source>
        <dbReference type="EnsemblPlants" id="HORVU.MOREX.r3.7HG0748760.1"/>
    </source>
</evidence>
<evidence type="ECO:0000256" key="2">
    <source>
        <dbReference type="ARBA" id="ARBA00022801"/>
    </source>
</evidence>
<evidence type="ECO:0008006" key="7">
    <source>
        <dbReference type="Google" id="ProtNLM"/>
    </source>
</evidence>
<evidence type="ECO:0000256" key="1">
    <source>
        <dbReference type="ARBA" id="ARBA00008668"/>
    </source>
</evidence>
<protein>
    <recommendedName>
        <fullName evidence="7">GDSL esterase/lipase</fullName>
    </recommendedName>
</protein>
<dbReference type="InterPro" id="IPR001087">
    <property type="entry name" value="GDSL"/>
</dbReference>
<evidence type="ECO:0000313" key="6">
    <source>
        <dbReference type="Proteomes" id="UP000011116"/>
    </source>
</evidence>
<dbReference type="Gene3D" id="3.40.50.1110">
    <property type="entry name" value="SGNH hydrolase"/>
    <property type="match status" value="1"/>
</dbReference>